<dbReference type="RefSeq" id="XP_045953745.1">
    <property type="nucleotide sequence ID" value="XM_046103963.1"/>
</dbReference>
<dbReference type="Pfam" id="PF24883">
    <property type="entry name" value="NPHP3_N"/>
    <property type="match status" value="1"/>
</dbReference>
<keyword evidence="6" id="KW-0862">Zinc</keyword>
<evidence type="ECO:0000256" key="3">
    <source>
        <dbReference type="ARBA" id="ARBA00022723"/>
    </source>
</evidence>
<evidence type="ECO:0000313" key="14">
    <source>
        <dbReference type="EMBL" id="KAH6647231.1"/>
    </source>
</evidence>
<dbReference type="EMBL" id="JAGPXC010000009">
    <property type="protein sequence ID" value="KAH6647231.1"/>
    <property type="molecule type" value="Genomic_DNA"/>
</dbReference>
<keyword evidence="7" id="KW-0805">Transcription regulation</keyword>
<dbReference type="InterPro" id="IPR036236">
    <property type="entry name" value="Znf_C2H2_sf"/>
</dbReference>
<evidence type="ECO:0000256" key="9">
    <source>
        <dbReference type="ARBA" id="ARBA00023163"/>
    </source>
</evidence>
<organism evidence="14 15">
    <name type="scientific">Truncatella angustata</name>
    <dbReference type="NCBI Taxonomy" id="152316"/>
    <lineage>
        <taxon>Eukaryota</taxon>
        <taxon>Fungi</taxon>
        <taxon>Dikarya</taxon>
        <taxon>Ascomycota</taxon>
        <taxon>Pezizomycotina</taxon>
        <taxon>Sordariomycetes</taxon>
        <taxon>Xylariomycetidae</taxon>
        <taxon>Amphisphaeriales</taxon>
        <taxon>Sporocadaceae</taxon>
        <taxon>Truncatella</taxon>
    </lineage>
</organism>
<dbReference type="Pfam" id="PF00096">
    <property type="entry name" value="zf-C2H2"/>
    <property type="match status" value="2"/>
</dbReference>
<dbReference type="PANTHER" id="PTHR10039">
    <property type="entry name" value="AMELOGENIN"/>
    <property type="match status" value="1"/>
</dbReference>
<evidence type="ECO:0000313" key="15">
    <source>
        <dbReference type="Proteomes" id="UP000758603"/>
    </source>
</evidence>
<keyword evidence="15" id="KW-1185">Reference proteome</keyword>
<evidence type="ECO:0000256" key="10">
    <source>
        <dbReference type="ARBA" id="ARBA00023242"/>
    </source>
</evidence>
<gene>
    <name evidence="14" type="ORF">BKA67DRAFT_582033</name>
</gene>
<feature type="domain" description="C2H2-type" evidence="13">
    <location>
        <begin position="984"/>
        <end position="1009"/>
    </location>
</feature>
<evidence type="ECO:0000256" key="7">
    <source>
        <dbReference type="ARBA" id="ARBA00023015"/>
    </source>
</evidence>
<dbReference type="GO" id="GO:0008270">
    <property type="term" value="F:zinc ion binding"/>
    <property type="evidence" value="ECO:0007669"/>
    <property type="project" value="UniProtKB-KW"/>
</dbReference>
<evidence type="ECO:0000259" key="13">
    <source>
        <dbReference type="PROSITE" id="PS50157"/>
    </source>
</evidence>
<evidence type="ECO:0000256" key="12">
    <source>
        <dbReference type="SAM" id="MobiDB-lite"/>
    </source>
</evidence>
<dbReference type="PROSITE" id="PS50157">
    <property type="entry name" value="ZINC_FINGER_C2H2_2"/>
    <property type="match status" value="2"/>
</dbReference>
<dbReference type="OrthoDB" id="21416at2759"/>
<evidence type="ECO:0000256" key="11">
    <source>
        <dbReference type="PROSITE-ProRule" id="PRU00042"/>
    </source>
</evidence>
<keyword evidence="4" id="KW-0677">Repeat</keyword>
<dbReference type="PANTHER" id="PTHR10039:SF14">
    <property type="entry name" value="NACHT DOMAIN-CONTAINING PROTEIN"/>
    <property type="match status" value="1"/>
</dbReference>
<comment type="subcellular location">
    <subcellularLocation>
        <location evidence="1">Nucleus</location>
    </subcellularLocation>
</comment>
<evidence type="ECO:0000256" key="2">
    <source>
        <dbReference type="ARBA" id="ARBA00006991"/>
    </source>
</evidence>
<keyword evidence="9" id="KW-0804">Transcription</keyword>
<evidence type="ECO:0000256" key="5">
    <source>
        <dbReference type="ARBA" id="ARBA00022771"/>
    </source>
</evidence>
<evidence type="ECO:0000256" key="1">
    <source>
        <dbReference type="ARBA" id="ARBA00004123"/>
    </source>
</evidence>
<dbReference type="GO" id="GO:0005634">
    <property type="term" value="C:nucleus"/>
    <property type="evidence" value="ECO:0007669"/>
    <property type="project" value="UniProtKB-SubCell"/>
</dbReference>
<evidence type="ECO:0000256" key="6">
    <source>
        <dbReference type="ARBA" id="ARBA00022833"/>
    </source>
</evidence>
<dbReference type="GeneID" id="70132854"/>
<dbReference type="SMART" id="SM00355">
    <property type="entry name" value="ZnF_C2H2"/>
    <property type="match status" value="4"/>
</dbReference>
<dbReference type="FunFam" id="3.30.160.60:FF:000185">
    <property type="entry name" value="zinc finger protein 319"/>
    <property type="match status" value="1"/>
</dbReference>
<dbReference type="InterPro" id="IPR027417">
    <property type="entry name" value="P-loop_NTPase"/>
</dbReference>
<comment type="caution">
    <text evidence="14">The sequence shown here is derived from an EMBL/GenBank/DDBJ whole genome shotgun (WGS) entry which is preliminary data.</text>
</comment>
<evidence type="ECO:0000256" key="8">
    <source>
        <dbReference type="ARBA" id="ARBA00023125"/>
    </source>
</evidence>
<proteinExistence type="inferred from homology"/>
<dbReference type="InterPro" id="IPR054471">
    <property type="entry name" value="GPIID_WHD"/>
</dbReference>
<dbReference type="GO" id="GO:0003677">
    <property type="term" value="F:DNA binding"/>
    <property type="evidence" value="ECO:0007669"/>
    <property type="project" value="UniProtKB-KW"/>
</dbReference>
<accession>A0A9P8RQ17</accession>
<keyword evidence="5 11" id="KW-0863">Zinc-finger</keyword>
<keyword evidence="10" id="KW-0539">Nucleus</keyword>
<dbReference type="SUPFAM" id="SSF57667">
    <property type="entry name" value="beta-beta-alpha zinc fingers"/>
    <property type="match status" value="1"/>
</dbReference>
<sequence>MAPAFPIDDDGDRETKAAFREALQAFKQKISQRNLQRFEVMSSQEVKLEIFRIQRDQELLKAMLNLRRMERFLLKLEELQIALRNFMDAGSYLSYVWGAMQFLLSIASNFSQEGLDSLLHAYETLGRKMPTLRKLECLFTKHTGLRKCLVALYKDILDFHAGAYQCFTQFSERGRKKIFKSAWKDFDNKIRSLEASMAAQKDMIELGESKLDYRRSSGRNGDLNGDDVWELRTQILHFESESRKRAQDFENKEKERLRNQSDEALKWVSGSQNTSEDTHTHCSTVRRTYPGTCDWIQKNDAIDNWMSVPTPTHSIVWINGSMGAGKSTLASHLIDRCTECTSAGAPFKTIYFYCKGKEPESSSCLAMFRGLLRQQLMHIRSDEKFRHLVAYCHDKKYGSGQPGQKLNTYEVAKSLLELFFEIIPHQYIIIDGLDECEKPEIKQSLPILTAVVARQDNTEPGRLRLLIVSRDMPEIKRPLSCETTTANIVKIESKDNEEAISNYVTQRLSQFPPALNLTKNEMDRIRDLTCNKAKGALGMFLFAELVLNNLAQVIQKKTLLEELDTRRFPQNLQQAYDRIINGIRKNQDVEQWEKTKSIFGWLICAGRTLRWHEMQAIVSIERHDQLVEFQQNKFIPDVQELCGTLVHVKPGNKVELIHHTAHEYILKSQFVNRAEVQFDLATLCMQYLTFPCFESGLTVPIKKQFAEDGFYAFQDYAVSQWFYHIAEVVHISEHLLSMDAANPEKHAKFVKFAKILDLFIHRYQDSIDDQDSSTPEDEPEPSTSARPNTKELEEHAKKECDSLKDMPFHPMLLNLWIHIQKHEKEHIDNRNKPSLKEMEKILKENRKVIEAFFDTVKGSNEADKLNEYYGKNIYKCPKTRCGYFYEGFEEEKKREHHINRHDRPFECTIPGCGIGAAGFISNKDLERHKKNYHMNFTEGPAAFPLLSKKKNNEAKFDCKICGQKFTRKINLTGHTRSHFGERPYQCQNCGKKFTRVNDLRRHEKLHLRK</sequence>
<reference evidence="14" key="1">
    <citation type="journal article" date="2021" name="Nat. Commun.">
        <title>Genetic determinants of endophytism in the Arabidopsis root mycobiome.</title>
        <authorList>
            <person name="Mesny F."/>
            <person name="Miyauchi S."/>
            <person name="Thiergart T."/>
            <person name="Pickel B."/>
            <person name="Atanasova L."/>
            <person name="Karlsson M."/>
            <person name="Huettel B."/>
            <person name="Barry K.W."/>
            <person name="Haridas S."/>
            <person name="Chen C."/>
            <person name="Bauer D."/>
            <person name="Andreopoulos W."/>
            <person name="Pangilinan J."/>
            <person name="LaButti K."/>
            <person name="Riley R."/>
            <person name="Lipzen A."/>
            <person name="Clum A."/>
            <person name="Drula E."/>
            <person name="Henrissat B."/>
            <person name="Kohler A."/>
            <person name="Grigoriev I.V."/>
            <person name="Martin F.M."/>
            <person name="Hacquard S."/>
        </authorList>
    </citation>
    <scope>NUCLEOTIDE SEQUENCE</scope>
    <source>
        <strain evidence="14">MPI-SDFR-AT-0073</strain>
    </source>
</reference>
<dbReference type="PROSITE" id="PS00028">
    <property type="entry name" value="ZINC_FINGER_C2H2_1"/>
    <property type="match status" value="2"/>
</dbReference>
<protein>
    <recommendedName>
        <fullName evidence="13">C2H2-type domain-containing protein</fullName>
    </recommendedName>
</protein>
<evidence type="ECO:0000256" key="4">
    <source>
        <dbReference type="ARBA" id="ARBA00022737"/>
    </source>
</evidence>
<dbReference type="Pfam" id="PF22939">
    <property type="entry name" value="WHD_GPIID"/>
    <property type="match status" value="1"/>
</dbReference>
<dbReference type="InterPro" id="IPR056125">
    <property type="entry name" value="DUF7708"/>
</dbReference>
<keyword evidence="3" id="KW-0479">Metal-binding</keyword>
<comment type="similarity">
    <text evidence="2">Belongs to the krueppel C2H2-type zinc-finger protein family.</text>
</comment>
<dbReference type="Gene3D" id="3.30.160.60">
    <property type="entry name" value="Classic Zinc Finger"/>
    <property type="match status" value="3"/>
</dbReference>
<dbReference type="AlphaFoldDB" id="A0A9P8RQ17"/>
<dbReference type="Gene3D" id="3.40.50.300">
    <property type="entry name" value="P-loop containing nucleotide triphosphate hydrolases"/>
    <property type="match status" value="1"/>
</dbReference>
<dbReference type="SUPFAM" id="SSF52540">
    <property type="entry name" value="P-loop containing nucleoside triphosphate hydrolases"/>
    <property type="match status" value="1"/>
</dbReference>
<dbReference type="InterPro" id="IPR013087">
    <property type="entry name" value="Znf_C2H2_type"/>
</dbReference>
<keyword evidence="8" id="KW-0238">DNA-binding</keyword>
<feature type="region of interest" description="Disordered" evidence="12">
    <location>
        <begin position="767"/>
        <end position="795"/>
    </location>
</feature>
<name>A0A9P8RQ17_9PEZI</name>
<feature type="domain" description="C2H2-type" evidence="13">
    <location>
        <begin position="956"/>
        <end position="983"/>
    </location>
</feature>
<feature type="compositionally biased region" description="Acidic residues" evidence="12">
    <location>
        <begin position="767"/>
        <end position="780"/>
    </location>
</feature>
<dbReference type="Pfam" id="PF24809">
    <property type="entry name" value="DUF7708"/>
    <property type="match status" value="1"/>
</dbReference>
<dbReference type="Proteomes" id="UP000758603">
    <property type="component" value="Unassembled WGS sequence"/>
</dbReference>
<dbReference type="InterPro" id="IPR056884">
    <property type="entry name" value="NPHP3-like_N"/>
</dbReference>